<gene>
    <name evidence="3" type="ORF">SAMN04488519_104150</name>
</gene>
<feature type="domain" description="DUF4143" evidence="2">
    <location>
        <begin position="187"/>
        <end position="343"/>
    </location>
</feature>
<protein>
    <recommendedName>
        <fullName evidence="5">AAA+ ATPase domain-containing protein</fullName>
    </recommendedName>
</protein>
<dbReference type="STRING" id="226506.SAMN04488519_104150"/>
<evidence type="ECO:0008006" key="5">
    <source>
        <dbReference type="Google" id="ProtNLM"/>
    </source>
</evidence>
<proteinExistence type="predicted"/>
<sequence length="381" mass="44505">MNEIRIPRIFENKISAKLFKGKTIVLIGARQVGKTTLIREILEDREFLFLDGDDPLVRRQLTNPNTKQIETLLGNSKIVFIDEAQRIENIGITAKIIHDQFKNVQLILSGSSAFELRNNTHEPLTGRKFEYFLFPISYEEYEQSVGYLDALRDLENRLIYGYYPDVINHPGEERDILNEITQSYLFKDILSFASIKKPEVLEKILQALAFQIGSEVSYNELAQLTGVDKNTVSSYIRLLELSCIIFPLHSFSRNLRNEIKTTRKIYFYDNGIRNALIQNFNPFEFRNDVGALWENFLVTERMKRNHYHSAYANSFFWRTKQQQEIDYLEEAGGRISAFEFKWNPNAKIKKPSVFLEAYPADFQVISQDNFRDFVGMVLESR</sequence>
<dbReference type="EMBL" id="FOVW01000004">
    <property type="protein sequence ID" value="SFO17123.1"/>
    <property type="molecule type" value="Genomic_DNA"/>
</dbReference>
<dbReference type="Pfam" id="PF13635">
    <property type="entry name" value="DUF4143"/>
    <property type="match status" value="1"/>
</dbReference>
<dbReference type="InterPro" id="IPR027417">
    <property type="entry name" value="P-loop_NTPase"/>
</dbReference>
<name>A0A1I5F0D6_9BACT</name>
<dbReference type="InterPro" id="IPR025420">
    <property type="entry name" value="DUF4143"/>
</dbReference>
<dbReference type="AlphaFoldDB" id="A0A1I5F0D6"/>
<organism evidence="3 4">
    <name type="scientific">Algoriphagus ornithinivorans</name>
    <dbReference type="NCBI Taxonomy" id="226506"/>
    <lineage>
        <taxon>Bacteria</taxon>
        <taxon>Pseudomonadati</taxon>
        <taxon>Bacteroidota</taxon>
        <taxon>Cytophagia</taxon>
        <taxon>Cytophagales</taxon>
        <taxon>Cyclobacteriaceae</taxon>
        <taxon>Algoriphagus</taxon>
    </lineage>
</organism>
<evidence type="ECO:0000259" key="1">
    <source>
        <dbReference type="Pfam" id="PF13173"/>
    </source>
</evidence>
<evidence type="ECO:0000313" key="3">
    <source>
        <dbReference type="EMBL" id="SFO17123.1"/>
    </source>
</evidence>
<dbReference type="InterPro" id="IPR041682">
    <property type="entry name" value="AAA_14"/>
</dbReference>
<dbReference type="Proteomes" id="UP000199564">
    <property type="component" value="Unassembled WGS sequence"/>
</dbReference>
<evidence type="ECO:0000259" key="2">
    <source>
        <dbReference type="Pfam" id="PF13635"/>
    </source>
</evidence>
<keyword evidence="4" id="KW-1185">Reference proteome</keyword>
<dbReference type="RefSeq" id="WP_091652471.1">
    <property type="nucleotide sequence ID" value="NZ_FOVW01000004.1"/>
</dbReference>
<dbReference type="PANTHER" id="PTHR43566">
    <property type="entry name" value="CONSERVED PROTEIN"/>
    <property type="match status" value="1"/>
</dbReference>
<accession>A0A1I5F0D6</accession>
<dbReference type="PANTHER" id="PTHR43566:SF1">
    <property type="entry name" value="AAA+ ATPASE DOMAIN-CONTAINING PROTEIN"/>
    <property type="match status" value="1"/>
</dbReference>
<feature type="domain" description="AAA" evidence="1">
    <location>
        <begin position="22"/>
        <end position="141"/>
    </location>
</feature>
<evidence type="ECO:0000313" key="4">
    <source>
        <dbReference type="Proteomes" id="UP000199564"/>
    </source>
</evidence>
<dbReference type="Pfam" id="PF13173">
    <property type="entry name" value="AAA_14"/>
    <property type="match status" value="1"/>
</dbReference>
<dbReference type="Gene3D" id="3.40.50.300">
    <property type="entry name" value="P-loop containing nucleotide triphosphate hydrolases"/>
    <property type="match status" value="1"/>
</dbReference>
<dbReference type="SUPFAM" id="SSF52540">
    <property type="entry name" value="P-loop containing nucleoside triphosphate hydrolases"/>
    <property type="match status" value="1"/>
</dbReference>
<reference evidence="4" key="1">
    <citation type="submission" date="2016-10" db="EMBL/GenBank/DDBJ databases">
        <authorList>
            <person name="Varghese N."/>
            <person name="Submissions S."/>
        </authorList>
    </citation>
    <scope>NUCLEOTIDE SEQUENCE [LARGE SCALE GENOMIC DNA]</scope>
    <source>
        <strain evidence="4">DSM 15282</strain>
    </source>
</reference>